<dbReference type="Proteomes" id="UP000295565">
    <property type="component" value="Unassembled WGS sequence"/>
</dbReference>
<protein>
    <submittedName>
        <fullName evidence="1">Uncharacterized protein</fullName>
    </submittedName>
</protein>
<accession>A0A4R1J822</accession>
<proteinExistence type="predicted"/>
<name>A0A4R1J822_9GAMM</name>
<sequence>MDELIEKGLNLIKCIESTLTAYDIRSSINEKLSWELVGVQGMVEELNAHSSLTYELSPLDLNRDWGAAMVETLPELFAMVFEFRTAYENKKLNQ</sequence>
<organism evidence="1 2">
    <name type="scientific">Celerinatantimonas diazotrophica</name>
    <dbReference type="NCBI Taxonomy" id="412034"/>
    <lineage>
        <taxon>Bacteria</taxon>
        <taxon>Pseudomonadati</taxon>
        <taxon>Pseudomonadota</taxon>
        <taxon>Gammaproteobacteria</taxon>
        <taxon>Celerinatantimonadaceae</taxon>
        <taxon>Celerinatantimonas</taxon>
    </lineage>
</organism>
<evidence type="ECO:0000313" key="2">
    <source>
        <dbReference type="Proteomes" id="UP000295565"/>
    </source>
</evidence>
<dbReference type="AlphaFoldDB" id="A0A4R1J822"/>
<dbReference type="RefSeq" id="WP_131913981.1">
    <property type="nucleotide sequence ID" value="NZ_OU594967.1"/>
</dbReference>
<evidence type="ECO:0000313" key="1">
    <source>
        <dbReference type="EMBL" id="TCK46646.1"/>
    </source>
</evidence>
<keyword evidence="2" id="KW-1185">Reference proteome</keyword>
<gene>
    <name evidence="1" type="ORF">EV690_3231</name>
</gene>
<comment type="caution">
    <text evidence="1">The sequence shown here is derived from an EMBL/GenBank/DDBJ whole genome shotgun (WGS) entry which is preliminary data.</text>
</comment>
<dbReference type="EMBL" id="SMGD01000017">
    <property type="protein sequence ID" value="TCK46646.1"/>
    <property type="molecule type" value="Genomic_DNA"/>
</dbReference>
<reference evidence="1 2" key="1">
    <citation type="submission" date="2019-03" db="EMBL/GenBank/DDBJ databases">
        <title>Genomic Encyclopedia of Type Strains, Phase IV (KMG-IV): sequencing the most valuable type-strain genomes for metagenomic binning, comparative biology and taxonomic classification.</title>
        <authorList>
            <person name="Goeker M."/>
        </authorList>
    </citation>
    <scope>NUCLEOTIDE SEQUENCE [LARGE SCALE GENOMIC DNA]</scope>
    <source>
        <strain evidence="1 2">DSM 18577</strain>
    </source>
</reference>